<keyword evidence="7" id="KW-1185">Reference proteome</keyword>
<evidence type="ECO:0000256" key="5">
    <source>
        <dbReference type="SAM" id="SignalP"/>
    </source>
</evidence>
<accession>A0AAV9HCH2</accession>
<dbReference type="InterPro" id="IPR023296">
    <property type="entry name" value="Glyco_hydro_beta-prop_sf"/>
</dbReference>
<reference evidence="6" key="1">
    <citation type="journal article" date="2023" name="Mol. Phylogenet. Evol.">
        <title>Genome-scale phylogeny and comparative genomics of the fungal order Sordariales.</title>
        <authorList>
            <person name="Hensen N."/>
            <person name="Bonometti L."/>
            <person name="Westerberg I."/>
            <person name="Brannstrom I.O."/>
            <person name="Guillou S."/>
            <person name="Cros-Aarteil S."/>
            <person name="Calhoun S."/>
            <person name="Haridas S."/>
            <person name="Kuo A."/>
            <person name="Mondo S."/>
            <person name="Pangilinan J."/>
            <person name="Riley R."/>
            <person name="LaButti K."/>
            <person name="Andreopoulos B."/>
            <person name="Lipzen A."/>
            <person name="Chen C."/>
            <person name="Yan M."/>
            <person name="Daum C."/>
            <person name="Ng V."/>
            <person name="Clum A."/>
            <person name="Steindorff A."/>
            <person name="Ohm R.A."/>
            <person name="Martin F."/>
            <person name="Silar P."/>
            <person name="Natvig D.O."/>
            <person name="Lalanne C."/>
            <person name="Gautier V."/>
            <person name="Ament-Velasquez S.L."/>
            <person name="Kruys A."/>
            <person name="Hutchinson M.I."/>
            <person name="Powell A.J."/>
            <person name="Barry K."/>
            <person name="Miller A.N."/>
            <person name="Grigoriev I.V."/>
            <person name="Debuchy R."/>
            <person name="Gladieux P."/>
            <person name="Hiltunen Thoren M."/>
            <person name="Johannesson H."/>
        </authorList>
    </citation>
    <scope>NUCLEOTIDE SEQUENCE</scope>
    <source>
        <strain evidence="6">PSN324</strain>
    </source>
</reference>
<dbReference type="PANTHER" id="PTHR42812">
    <property type="entry name" value="BETA-XYLOSIDASE"/>
    <property type="match status" value="1"/>
</dbReference>
<dbReference type="Gene3D" id="2.115.10.20">
    <property type="entry name" value="Glycosyl hydrolase domain, family 43"/>
    <property type="match status" value="1"/>
</dbReference>
<evidence type="ECO:0000256" key="3">
    <source>
        <dbReference type="ARBA" id="ARBA00023295"/>
    </source>
</evidence>
<protein>
    <submittedName>
        <fullName evidence="6">Family 43 putative glycoside hydrolase</fullName>
    </submittedName>
</protein>
<gene>
    <name evidence="6" type="ORF">QBC42DRAFT_237022</name>
</gene>
<comment type="caution">
    <text evidence="6">The sequence shown here is derived from an EMBL/GenBank/DDBJ whole genome shotgun (WGS) entry which is preliminary data.</text>
</comment>
<dbReference type="Pfam" id="PF04616">
    <property type="entry name" value="Glyco_hydro_43"/>
    <property type="match status" value="1"/>
</dbReference>
<dbReference type="PANTHER" id="PTHR42812:SF5">
    <property type="entry name" value="ENDO-ARABINASE"/>
    <property type="match status" value="1"/>
</dbReference>
<organism evidence="6 7">
    <name type="scientific">Cladorrhinum samala</name>
    <dbReference type="NCBI Taxonomy" id="585594"/>
    <lineage>
        <taxon>Eukaryota</taxon>
        <taxon>Fungi</taxon>
        <taxon>Dikarya</taxon>
        <taxon>Ascomycota</taxon>
        <taxon>Pezizomycotina</taxon>
        <taxon>Sordariomycetes</taxon>
        <taxon>Sordariomycetidae</taxon>
        <taxon>Sordariales</taxon>
        <taxon>Podosporaceae</taxon>
        <taxon>Cladorrhinum</taxon>
    </lineage>
</organism>
<evidence type="ECO:0000256" key="4">
    <source>
        <dbReference type="RuleBase" id="RU361187"/>
    </source>
</evidence>
<keyword evidence="3 4" id="KW-0326">Glycosidase</keyword>
<reference evidence="6" key="2">
    <citation type="submission" date="2023-06" db="EMBL/GenBank/DDBJ databases">
        <authorList>
            <consortium name="Lawrence Berkeley National Laboratory"/>
            <person name="Mondo S.J."/>
            <person name="Hensen N."/>
            <person name="Bonometti L."/>
            <person name="Westerberg I."/>
            <person name="Brannstrom I.O."/>
            <person name="Guillou S."/>
            <person name="Cros-Aarteil S."/>
            <person name="Calhoun S."/>
            <person name="Haridas S."/>
            <person name="Kuo A."/>
            <person name="Pangilinan J."/>
            <person name="Riley R."/>
            <person name="Labutti K."/>
            <person name="Andreopoulos B."/>
            <person name="Lipzen A."/>
            <person name="Chen C."/>
            <person name="Yanf M."/>
            <person name="Daum C."/>
            <person name="Ng V."/>
            <person name="Clum A."/>
            <person name="Steindorff A."/>
            <person name="Ohm R."/>
            <person name="Martin F."/>
            <person name="Silar P."/>
            <person name="Natvig D."/>
            <person name="Lalanne C."/>
            <person name="Gautier V."/>
            <person name="Ament-Velasquez S.L."/>
            <person name="Kruys A."/>
            <person name="Hutchinson M.I."/>
            <person name="Powell A.J."/>
            <person name="Barry K."/>
            <person name="Miller A.N."/>
            <person name="Grigoriev I.V."/>
            <person name="Debuchy R."/>
            <person name="Gladieux P."/>
            <person name="Thoren M.H."/>
            <person name="Johannesson H."/>
        </authorList>
    </citation>
    <scope>NUCLEOTIDE SEQUENCE</scope>
    <source>
        <strain evidence="6">PSN324</strain>
    </source>
</reference>
<dbReference type="Proteomes" id="UP001321749">
    <property type="component" value="Unassembled WGS sequence"/>
</dbReference>
<dbReference type="AlphaFoldDB" id="A0AAV9HCH2"/>
<dbReference type="InterPro" id="IPR051795">
    <property type="entry name" value="Glycosyl_Hydrlase_43"/>
</dbReference>
<evidence type="ECO:0000256" key="1">
    <source>
        <dbReference type="ARBA" id="ARBA00009865"/>
    </source>
</evidence>
<keyword evidence="2 4" id="KW-0378">Hydrolase</keyword>
<keyword evidence="5" id="KW-0732">Signal</keyword>
<sequence>MVTLLFLLLSSIIPFTFSTSLPPLLPVDFPDPSIIYSPQNRTWYAFSTSTRTKNIQVASSPSSPWGPWTLLESVDPLPDPGGWTAGPFSQTWAPSIVSIPHATANDTKYVLYYAAQLPSNSSAFHCVGAATSSTILGPYVPLPSPLACPLSRGGAIDPSGFLDPATGKRYLLYKVDGNSLGGGGSCRNTVPPVRNTPIMLQEVRREDGTTLVGEPVQVLDRDEGDGPLVEAPDLWYDAEAQSYVLFFSNHCWSEAGYSVNYALNGTAGTGQGVGGKKGERALIRTMGRDGFNLTAPGGAANWYDEETGERGIVFHADCEGGFRCMFGAGVRFKDGRLEVFSKNGMGDDDDVVDDDAKV</sequence>
<feature type="chain" id="PRO_5043731849" evidence="5">
    <location>
        <begin position="19"/>
        <end position="358"/>
    </location>
</feature>
<comment type="similarity">
    <text evidence="1 4">Belongs to the glycosyl hydrolase 43 family.</text>
</comment>
<evidence type="ECO:0000313" key="7">
    <source>
        <dbReference type="Proteomes" id="UP001321749"/>
    </source>
</evidence>
<dbReference type="EMBL" id="MU865134">
    <property type="protein sequence ID" value="KAK4457147.1"/>
    <property type="molecule type" value="Genomic_DNA"/>
</dbReference>
<evidence type="ECO:0000256" key="2">
    <source>
        <dbReference type="ARBA" id="ARBA00022801"/>
    </source>
</evidence>
<evidence type="ECO:0000313" key="6">
    <source>
        <dbReference type="EMBL" id="KAK4457147.1"/>
    </source>
</evidence>
<dbReference type="SUPFAM" id="SSF75005">
    <property type="entry name" value="Arabinanase/levansucrase/invertase"/>
    <property type="match status" value="1"/>
</dbReference>
<dbReference type="CDD" id="cd08999">
    <property type="entry name" value="GH43_ABN-like"/>
    <property type="match status" value="1"/>
</dbReference>
<dbReference type="GO" id="GO:0004553">
    <property type="term" value="F:hydrolase activity, hydrolyzing O-glycosyl compounds"/>
    <property type="evidence" value="ECO:0007669"/>
    <property type="project" value="InterPro"/>
</dbReference>
<feature type="signal peptide" evidence="5">
    <location>
        <begin position="1"/>
        <end position="18"/>
    </location>
</feature>
<name>A0AAV9HCH2_9PEZI</name>
<proteinExistence type="inferred from homology"/>
<dbReference type="GO" id="GO:0005975">
    <property type="term" value="P:carbohydrate metabolic process"/>
    <property type="evidence" value="ECO:0007669"/>
    <property type="project" value="InterPro"/>
</dbReference>
<dbReference type="InterPro" id="IPR006710">
    <property type="entry name" value="Glyco_hydro_43"/>
</dbReference>